<dbReference type="Pfam" id="PF00072">
    <property type="entry name" value="Response_reg"/>
    <property type="match status" value="1"/>
</dbReference>
<name>A0A7W9KD39_9PSEU</name>
<protein>
    <submittedName>
        <fullName evidence="8">DNA-binding NarL/FixJ family response regulator</fullName>
    </submittedName>
</protein>
<dbReference type="EMBL" id="JACHIR010000001">
    <property type="protein sequence ID" value="MBB5890326.1"/>
    <property type="molecule type" value="Genomic_DNA"/>
</dbReference>
<dbReference type="PROSITE" id="PS50043">
    <property type="entry name" value="HTH_LUXR_2"/>
    <property type="match status" value="1"/>
</dbReference>
<dbReference type="RefSeq" id="WP_312889976.1">
    <property type="nucleotide sequence ID" value="NZ_BAAAWY010000047.1"/>
</dbReference>
<evidence type="ECO:0000256" key="2">
    <source>
        <dbReference type="ARBA" id="ARBA00023015"/>
    </source>
</evidence>
<proteinExistence type="predicted"/>
<dbReference type="GO" id="GO:0006355">
    <property type="term" value="P:regulation of DNA-templated transcription"/>
    <property type="evidence" value="ECO:0007669"/>
    <property type="project" value="InterPro"/>
</dbReference>
<dbReference type="InterPro" id="IPR058245">
    <property type="entry name" value="NreC/VraR/RcsB-like_REC"/>
</dbReference>
<dbReference type="GO" id="GO:0000160">
    <property type="term" value="P:phosphorelay signal transduction system"/>
    <property type="evidence" value="ECO:0007669"/>
    <property type="project" value="InterPro"/>
</dbReference>
<dbReference type="PRINTS" id="PR00038">
    <property type="entry name" value="HTHLUXR"/>
</dbReference>
<feature type="modified residue" description="4-aspartylphosphate" evidence="5">
    <location>
        <position position="58"/>
    </location>
</feature>
<evidence type="ECO:0000256" key="5">
    <source>
        <dbReference type="PROSITE-ProRule" id="PRU00169"/>
    </source>
</evidence>
<keyword evidence="3 8" id="KW-0238">DNA-binding</keyword>
<feature type="domain" description="HTH luxR-type" evidence="6">
    <location>
        <begin position="149"/>
        <end position="214"/>
    </location>
</feature>
<keyword evidence="9" id="KW-1185">Reference proteome</keyword>
<reference evidence="8 9" key="1">
    <citation type="submission" date="2020-08" db="EMBL/GenBank/DDBJ databases">
        <title>Sequencing the genomes of 1000 actinobacteria strains.</title>
        <authorList>
            <person name="Klenk H.-P."/>
        </authorList>
    </citation>
    <scope>NUCLEOTIDE SEQUENCE [LARGE SCALE GENOMIC DNA]</scope>
    <source>
        <strain evidence="8 9">DSM 43851</strain>
    </source>
</reference>
<dbReference type="Pfam" id="PF00196">
    <property type="entry name" value="GerE"/>
    <property type="match status" value="1"/>
</dbReference>
<evidence type="ECO:0000313" key="8">
    <source>
        <dbReference type="EMBL" id="MBB5890326.1"/>
    </source>
</evidence>
<dbReference type="Gene3D" id="3.40.50.2300">
    <property type="match status" value="1"/>
</dbReference>
<accession>A0A7W9KD39</accession>
<dbReference type="SUPFAM" id="SSF46894">
    <property type="entry name" value="C-terminal effector domain of the bipartite response regulators"/>
    <property type="match status" value="1"/>
</dbReference>
<organism evidence="8 9">
    <name type="scientific">Kutzneria kofuensis</name>
    <dbReference type="NCBI Taxonomy" id="103725"/>
    <lineage>
        <taxon>Bacteria</taxon>
        <taxon>Bacillati</taxon>
        <taxon>Actinomycetota</taxon>
        <taxon>Actinomycetes</taxon>
        <taxon>Pseudonocardiales</taxon>
        <taxon>Pseudonocardiaceae</taxon>
        <taxon>Kutzneria</taxon>
    </lineage>
</organism>
<dbReference type="SMART" id="SM00421">
    <property type="entry name" value="HTH_LUXR"/>
    <property type="match status" value="1"/>
</dbReference>
<evidence type="ECO:0000256" key="1">
    <source>
        <dbReference type="ARBA" id="ARBA00022553"/>
    </source>
</evidence>
<dbReference type="InterPro" id="IPR039420">
    <property type="entry name" value="WalR-like"/>
</dbReference>
<keyword evidence="1 5" id="KW-0597">Phosphoprotein</keyword>
<dbReference type="CDD" id="cd06170">
    <property type="entry name" value="LuxR_C_like"/>
    <property type="match status" value="1"/>
</dbReference>
<dbReference type="GO" id="GO:0003677">
    <property type="term" value="F:DNA binding"/>
    <property type="evidence" value="ECO:0007669"/>
    <property type="project" value="UniProtKB-KW"/>
</dbReference>
<evidence type="ECO:0000256" key="3">
    <source>
        <dbReference type="ARBA" id="ARBA00023125"/>
    </source>
</evidence>
<evidence type="ECO:0000313" key="9">
    <source>
        <dbReference type="Proteomes" id="UP000585638"/>
    </source>
</evidence>
<gene>
    <name evidence="8" type="ORF">BJ998_001522</name>
</gene>
<keyword evidence="4" id="KW-0804">Transcription</keyword>
<dbReference type="InterPro" id="IPR000792">
    <property type="entry name" value="Tscrpt_reg_LuxR_C"/>
</dbReference>
<evidence type="ECO:0000256" key="4">
    <source>
        <dbReference type="ARBA" id="ARBA00023163"/>
    </source>
</evidence>
<dbReference type="CDD" id="cd17535">
    <property type="entry name" value="REC_NarL-like"/>
    <property type="match status" value="1"/>
</dbReference>
<evidence type="ECO:0000259" key="7">
    <source>
        <dbReference type="PROSITE" id="PS50110"/>
    </source>
</evidence>
<dbReference type="Proteomes" id="UP000585638">
    <property type="component" value="Unassembled WGS sequence"/>
</dbReference>
<keyword evidence="2" id="KW-0805">Transcription regulation</keyword>
<evidence type="ECO:0000259" key="6">
    <source>
        <dbReference type="PROSITE" id="PS50043"/>
    </source>
</evidence>
<dbReference type="AlphaFoldDB" id="A0A7W9KD39"/>
<comment type="caution">
    <text evidence="8">The sequence shown here is derived from an EMBL/GenBank/DDBJ whole genome shotgun (WGS) entry which is preliminary data.</text>
</comment>
<feature type="domain" description="Response regulatory" evidence="7">
    <location>
        <begin position="7"/>
        <end position="123"/>
    </location>
</feature>
<dbReference type="SUPFAM" id="SSF52172">
    <property type="entry name" value="CheY-like"/>
    <property type="match status" value="1"/>
</dbReference>
<dbReference type="InterPro" id="IPR016032">
    <property type="entry name" value="Sig_transdc_resp-reg_C-effctor"/>
</dbReference>
<dbReference type="PANTHER" id="PTHR43214">
    <property type="entry name" value="TWO-COMPONENT RESPONSE REGULATOR"/>
    <property type="match status" value="1"/>
</dbReference>
<sequence>MPDPEITVVLADDHPVVRSGLRALLSSAPGVRVVAEAVDGREAIQAAAAHRPSVLLVDIQMPELDGIDATRAVAAVAPGTAVLVLTMFEDDDSVFAAVRAGARGYILKGAEQDEILRAVRCVADGGVIFGPRIARRVDALLSGGPGDLPNLPFPQLTDREREVLDLIAAGLANAQISDRLQLAHETIGDHISSIFAKLQVADRAQAIVQARDAGLGR</sequence>
<dbReference type="PROSITE" id="PS50110">
    <property type="entry name" value="RESPONSE_REGULATORY"/>
    <property type="match status" value="1"/>
</dbReference>
<dbReference type="InterPro" id="IPR011006">
    <property type="entry name" value="CheY-like_superfamily"/>
</dbReference>
<dbReference type="PROSITE" id="PS00622">
    <property type="entry name" value="HTH_LUXR_1"/>
    <property type="match status" value="1"/>
</dbReference>
<dbReference type="PANTHER" id="PTHR43214:SF24">
    <property type="entry name" value="TRANSCRIPTIONAL REGULATORY PROTEIN NARL-RELATED"/>
    <property type="match status" value="1"/>
</dbReference>
<dbReference type="InterPro" id="IPR001789">
    <property type="entry name" value="Sig_transdc_resp-reg_receiver"/>
</dbReference>
<dbReference type="SMART" id="SM00448">
    <property type="entry name" value="REC"/>
    <property type="match status" value="1"/>
</dbReference>